<dbReference type="PANTHER" id="PTHR35128:SF1">
    <property type="entry name" value="SECRETION-REGULATING GUANINE NUCLEOTIDE EXCHANGE FACTOR"/>
    <property type="match status" value="1"/>
</dbReference>
<evidence type="ECO:0000313" key="2">
    <source>
        <dbReference type="EnsemblPlants" id="Kaladp0038s0131.2.v1.1.CDS.1"/>
    </source>
</evidence>
<name>A0A7N0ZV16_KALFE</name>
<keyword evidence="3" id="KW-1185">Reference proteome</keyword>
<dbReference type="InterPro" id="IPR029058">
    <property type="entry name" value="AB_hydrolase_fold"/>
</dbReference>
<accession>A0A7N0ZV16</accession>
<dbReference type="Gramene" id="Kaladp0038s0131.1.v1.1">
    <property type="protein sequence ID" value="Kaladp0038s0131.1.v1.1.CDS.1"/>
    <property type="gene ID" value="Kaladp0038s0131.v1.1"/>
</dbReference>
<feature type="transmembrane region" description="Helical" evidence="1">
    <location>
        <begin position="21"/>
        <end position="39"/>
    </location>
</feature>
<protein>
    <submittedName>
        <fullName evidence="2">Uncharacterized protein</fullName>
    </submittedName>
</protein>
<dbReference type="AlphaFoldDB" id="A0A7N0ZV16"/>
<organism evidence="2 3">
    <name type="scientific">Kalanchoe fedtschenkoi</name>
    <name type="common">Lavender scallops</name>
    <name type="synonym">South American air plant</name>
    <dbReference type="NCBI Taxonomy" id="63787"/>
    <lineage>
        <taxon>Eukaryota</taxon>
        <taxon>Viridiplantae</taxon>
        <taxon>Streptophyta</taxon>
        <taxon>Embryophyta</taxon>
        <taxon>Tracheophyta</taxon>
        <taxon>Spermatophyta</taxon>
        <taxon>Magnoliopsida</taxon>
        <taxon>eudicotyledons</taxon>
        <taxon>Gunneridae</taxon>
        <taxon>Pentapetalae</taxon>
        <taxon>Saxifragales</taxon>
        <taxon>Crassulaceae</taxon>
        <taxon>Kalanchoe</taxon>
    </lineage>
</organism>
<reference evidence="2" key="1">
    <citation type="submission" date="2021-01" db="UniProtKB">
        <authorList>
            <consortium name="EnsemblPlants"/>
        </authorList>
    </citation>
    <scope>IDENTIFICATION</scope>
</reference>
<dbReference type="PANTHER" id="PTHR35128">
    <property type="entry name" value="SECRETION-REGULATING GUANINE NUCLEOTIDE EXCHANGE FACTOR"/>
    <property type="match status" value="1"/>
</dbReference>
<proteinExistence type="predicted"/>
<dbReference type="EnsemblPlants" id="Kaladp0038s0131.2.v1.1">
    <property type="protein sequence ID" value="Kaladp0038s0131.2.v1.1.CDS.1"/>
    <property type="gene ID" value="Kaladp0038s0131.v1.1"/>
</dbReference>
<sequence>MNKRGSKSIKMPLRGIATKNLSVLVSSLVLLILASLLLIRNIGENRASSLTFPKHDLNRPVLENINGKEVLSQIPDSPKAVLFLAHGCNGRALNFWDKSPDCPNCIGLPEERQIVLEALSRRFAVIAVSSDGRCWSFGEERLIVKYVIREWVDKNKLERVPLVSLGASSGGYFVSVLATDLKFSSIVLMIAEGLFDRIDIPNHYPPTLFVHMPKDLVRNKKIKEYMQVLGSKGVDVVEIKCLEFPLSPTLLSDRVAGLNETISSELYALFQNKGFIDAKGYMKSDGRATRWKEALKGSGIDFPDNSLLNHIQEELNLAFAYHEMTSLQSEDIFNWFESHVA</sequence>
<dbReference type="OMA" id="SKMLMKN"/>
<dbReference type="SUPFAM" id="SSF53474">
    <property type="entry name" value="alpha/beta-Hydrolases"/>
    <property type="match status" value="1"/>
</dbReference>
<dbReference type="EnsemblPlants" id="Kaladp0038s0131.1.v1.1">
    <property type="protein sequence ID" value="Kaladp0038s0131.1.v1.1.CDS.1"/>
    <property type="gene ID" value="Kaladp0038s0131.v1.1"/>
</dbReference>
<keyword evidence="1" id="KW-1133">Transmembrane helix</keyword>
<evidence type="ECO:0000313" key="3">
    <source>
        <dbReference type="Proteomes" id="UP000594263"/>
    </source>
</evidence>
<evidence type="ECO:0000256" key="1">
    <source>
        <dbReference type="SAM" id="Phobius"/>
    </source>
</evidence>
<dbReference type="Gene3D" id="3.40.50.1820">
    <property type="entry name" value="alpha/beta hydrolase"/>
    <property type="match status" value="1"/>
</dbReference>
<dbReference type="Proteomes" id="UP000594263">
    <property type="component" value="Unplaced"/>
</dbReference>
<dbReference type="Gramene" id="Kaladp0038s0131.2.v1.1">
    <property type="protein sequence ID" value="Kaladp0038s0131.2.v1.1.CDS.1"/>
    <property type="gene ID" value="Kaladp0038s0131.v1.1"/>
</dbReference>
<keyword evidence="1" id="KW-0812">Transmembrane</keyword>
<keyword evidence="1" id="KW-0472">Membrane</keyword>